<keyword evidence="2" id="KW-1185">Reference proteome</keyword>
<proteinExistence type="predicted"/>
<reference evidence="1 2" key="1">
    <citation type="submission" date="2017-02" db="EMBL/GenBank/DDBJ databases">
        <authorList>
            <person name="Peterson S.W."/>
        </authorList>
    </citation>
    <scope>NUCLEOTIDE SEQUENCE [LARGE SCALE GENOMIC DNA]</scope>
    <source>
        <strain evidence="1 2">DSM 22323</strain>
    </source>
</reference>
<gene>
    <name evidence="1" type="ORF">SAMN05660477_03166</name>
</gene>
<dbReference type="Proteomes" id="UP000191112">
    <property type="component" value="Unassembled WGS sequence"/>
</dbReference>
<evidence type="ECO:0000313" key="2">
    <source>
        <dbReference type="Proteomes" id="UP000191112"/>
    </source>
</evidence>
<accession>A0A1T5GVL2</accession>
<dbReference type="RefSeq" id="WP_079668366.1">
    <property type="nucleotide sequence ID" value="NZ_FUYZ01000025.1"/>
</dbReference>
<evidence type="ECO:0000313" key="1">
    <source>
        <dbReference type="EMBL" id="SKC12463.1"/>
    </source>
</evidence>
<dbReference type="AlphaFoldDB" id="A0A1T5GVL2"/>
<protein>
    <submittedName>
        <fullName evidence="1">Uncharacterized protein</fullName>
    </submittedName>
</protein>
<sequence length="154" mass="17507">MKKILLLLSIILLSSCDFKDKNGNAPLIEDANGNLIDNPNYKTKAESEYDEKMQDVREKYKESKTDDGTLNLSTSEPTIKDRESFAENFKPKNAKTEVKLSGKEKTTITLTSAFTTEYTLEQYENLNYFEVLKNLGFKKVVFSNGNKTIATKKL</sequence>
<dbReference type="EMBL" id="FUYZ01000025">
    <property type="protein sequence ID" value="SKC12463.1"/>
    <property type="molecule type" value="Genomic_DNA"/>
</dbReference>
<dbReference type="PROSITE" id="PS51257">
    <property type="entry name" value="PROKAR_LIPOPROTEIN"/>
    <property type="match status" value="1"/>
</dbReference>
<organism evidence="1 2">
    <name type="scientific">Soonwooa buanensis</name>
    <dbReference type="NCBI Taxonomy" id="619805"/>
    <lineage>
        <taxon>Bacteria</taxon>
        <taxon>Pseudomonadati</taxon>
        <taxon>Bacteroidota</taxon>
        <taxon>Flavobacteriia</taxon>
        <taxon>Flavobacteriales</taxon>
        <taxon>Weeksellaceae</taxon>
        <taxon>Chryseobacterium group</taxon>
        <taxon>Soonwooa</taxon>
    </lineage>
</organism>
<name>A0A1T5GVL2_9FLAO</name>